<reference evidence="2" key="1">
    <citation type="submission" date="2021-05" db="EMBL/GenBank/DDBJ databases">
        <authorList>
            <person name="Alioto T."/>
            <person name="Alioto T."/>
            <person name="Gomez Garrido J."/>
        </authorList>
    </citation>
    <scope>NUCLEOTIDE SEQUENCE</scope>
</reference>
<keyword evidence="1" id="KW-0472">Membrane</keyword>
<dbReference type="EMBL" id="HBUF01334974">
    <property type="protein sequence ID" value="CAG6697847.1"/>
    <property type="molecule type" value="Transcribed_RNA"/>
</dbReference>
<evidence type="ECO:0000256" key="1">
    <source>
        <dbReference type="SAM" id="Phobius"/>
    </source>
</evidence>
<feature type="transmembrane region" description="Helical" evidence="1">
    <location>
        <begin position="27"/>
        <end position="50"/>
    </location>
</feature>
<accession>A0A8D8XI20</accession>
<name>A0A8D8XI20_9HEMI</name>
<keyword evidence="1" id="KW-0812">Transmembrane</keyword>
<protein>
    <submittedName>
        <fullName evidence="2">Uncharacterized protein</fullName>
    </submittedName>
</protein>
<proteinExistence type="predicted"/>
<organism evidence="2">
    <name type="scientific">Cacopsylla melanoneura</name>
    <dbReference type="NCBI Taxonomy" id="428564"/>
    <lineage>
        <taxon>Eukaryota</taxon>
        <taxon>Metazoa</taxon>
        <taxon>Ecdysozoa</taxon>
        <taxon>Arthropoda</taxon>
        <taxon>Hexapoda</taxon>
        <taxon>Insecta</taxon>
        <taxon>Pterygota</taxon>
        <taxon>Neoptera</taxon>
        <taxon>Paraneoptera</taxon>
        <taxon>Hemiptera</taxon>
        <taxon>Sternorrhyncha</taxon>
        <taxon>Psylloidea</taxon>
        <taxon>Psyllidae</taxon>
        <taxon>Psyllinae</taxon>
        <taxon>Cacopsylla</taxon>
    </lineage>
</organism>
<evidence type="ECO:0000313" key="2">
    <source>
        <dbReference type="EMBL" id="CAG6697847.1"/>
    </source>
</evidence>
<sequence>MSCNACKTTRGSYFQIYYLRSFSPSSLFTSFLFPLLSPSLIFLHLSLFFPSSFSFPPILPLSYFPLLSSPLLSPSLLSPSCSLLFSFSPFYFTYPPFPSLSYFPVLFSPLLSPSFLFLYSLFTLCFHLPFVRGS</sequence>
<dbReference type="AlphaFoldDB" id="A0A8D8XI20"/>
<keyword evidence="1" id="KW-1133">Transmembrane helix</keyword>